<reference evidence="1" key="1">
    <citation type="journal article" date="2011" name="Proc. Natl. Acad. Sci. U.S.A.">
        <title>The genome of the fire ant Solenopsis invicta.</title>
        <authorList>
            <person name="Wurm Y."/>
            <person name="Wang J."/>
            <person name="Riba-Grognuz O."/>
            <person name="Corona M."/>
            <person name="Nygaard S."/>
            <person name="Hunt B.G."/>
            <person name="Ingram K.K."/>
            <person name="Falquet L."/>
            <person name="Nipitwattanaphon M."/>
            <person name="Gotzek D."/>
            <person name="Dijkstra M.B."/>
            <person name="Oettler J."/>
            <person name="Comtesse F."/>
            <person name="Shih C.J."/>
            <person name="Wu W.J."/>
            <person name="Yang C.C."/>
            <person name="Thomas J."/>
            <person name="Beaudoing E."/>
            <person name="Pradervand S."/>
            <person name="Flegel V."/>
            <person name="Cook E.D."/>
            <person name="Fabbretti R."/>
            <person name="Stockinger H."/>
            <person name="Long L."/>
            <person name="Farmerie W.G."/>
            <person name="Oakey J."/>
            <person name="Boomsma J.J."/>
            <person name="Pamilo P."/>
            <person name="Yi S.V."/>
            <person name="Heinze J."/>
            <person name="Goodisman M.A."/>
            <person name="Farinelli L."/>
            <person name="Harshman K."/>
            <person name="Hulo N."/>
            <person name="Cerutti L."/>
            <person name="Xenarios I."/>
            <person name="Shoemaker D."/>
            <person name="Keller L."/>
        </authorList>
    </citation>
    <scope>NUCLEOTIDE SEQUENCE [LARGE SCALE GENOMIC DNA]</scope>
</reference>
<feature type="non-terminal residue" evidence="1">
    <location>
        <position position="172"/>
    </location>
</feature>
<protein>
    <submittedName>
        <fullName evidence="1">Uncharacterized protein</fullName>
    </submittedName>
</protein>
<name>E9I9Y4_SOLIN</name>
<gene>
    <name evidence="1" type="ORF">SINV_06820</name>
</gene>
<proteinExistence type="predicted"/>
<sequence length="172" mass="18509">MALSYRAPPPKRLLFSDLAYRLSKEGEEGRGKKLNNTITNSPLFLGLSTAPTRLVFSAIYPRPHPLLQHRPYANVGRYNILAALEMSGSGENDGTASAGSRKKAKTRSDAAAAATALITAVASTLTARESIHLDTVQLNTVNRNGWCLEMLFCSSAVSGLCLIVLCPNECFP</sequence>
<dbReference type="HOGENOM" id="CLU_1557219_0_0_1"/>
<dbReference type="EMBL" id="GL761858">
    <property type="protein sequence ID" value="EFZ22614.1"/>
    <property type="molecule type" value="Genomic_DNA"/>
</dbReference>
<evidence type="ECO:0000313" key="1">
    <source>
        <dbReference type="EMBL" id="EFZ22614.1"/>
    </source>
</evidence>
<organism>
    <name type="scientific">Solenopsis invicta</name>
    <name type="common">Red imported fire ant</name>
    <name type="synonym">Solenopsis wagneri</name>
    <dbReference type="NCBI Taxonomy" id="13686"/>
    <lineage>
        <taxon>Eukaryota</taxon>
        <taxon>Metazoa</taxon>
        <taxon>Ecdysozoa</taxon>
        <taxon>Arthropoda</taxon>
        <taxon>Hexapoda</taxon>
        <taxon>Insecta</taxon>
        <taxon>Pterygota</taxon>
        <taxon>Neoptera</taxon>
        <taxon>Endopterygota</taxon>
        <taxon>Hymenoptera</taxon>
        <taxon>Apocrita</taxon>
        <taxon>Aculeata</taxon>
        <taxon>Formicoidea</taxon>
        <taxon>Formicidae</taxon>
        <taxon>Myrmicinae</taxon>
        <taxon>Solenopsis</taxon>
    </lineage>
</organism>
<dbReference type="AlphaFoldDB" id="E9I9Y4"/>
<accession>E9I9Y4</accession>